<reference evidence="2" key="1">
    <citation type="submission" date="2022-06" db="EMBL/GenBank/DDBJ databases">
        <title>Alkalicoccobacillus porphyridii sp. nov., isolated from a marine red alga, Porphyridium purpureum and reclassification of Shouchella plakortidis and Shouchella gibsonii as Alkalicoccobacillus plakortidis comb. nov. and Alkalicoccobacillus gibsonii comb. nov.</title>
        <authorList>
            <person name="Kim K.H."/>
            <person name="Lee J.K."/>
            <person name="Han D.M."/>
            <person name="Baek J.H."/>
            <person name="Jeon C.O."/>
        </authorList>
    </citation>
    <scope>NUCLEOTIDE SEQUENCE</scope>
    <source>
        <strain evidence="2">DSM 19153</strain>
    </source>
</reference>
<accession>A0ABT0XED1</accession>
<dbReference type="InterPro" id="IPR009708">
    <property type="entry name" value="Phage_A118_holin/antiholin"/>
</dbReference>
<dbReference type="EMBL" id="JAMQJY010000001">
    <property type="protein sequence ID" value="MCM2674257.1"/>
    <property type="molecule type" value="Genomic_DNA"/>
</dbReference>
<comment type="caution">
    <text evidence="2">The sequence shown here is derived from an EMBL/GenBank/DDBJ whole genome shotgun (WGS) entry which is preliminary data.</text>
</comment>
<dbReference type="Pfam" id="PF06946">
    <property type="entry name" value="Phage_holin_5_1"/>
    <property type="match status" value="1"/>
</dbReference>
<keyword evidence="1" id="KW-0812">Transmembrane</keyword>
<proteinExistence type="predicted"/>
<feature type="transmembrane region" description="Helical" evidence="1">
    <location>
        <begin position="32"/>
        <end position="51"/>
    </location>
</feature>
<sequence length="90" mass="9693">MEIILMLATVISPVVLAIIELLKRTVNLPKRFLPLIAVGVGLIVGGLSFPFTDLDLAMRLWAGGLAGLSATGLFEISKNREGSTFDKHDE</sequence>
<keyword evidence="1" id="KW-1133">Transmembrane helix</keyword>
<keyword evidence="3" id="KW-1185">Reference proteome</keyword>
<dbReference type="Proteomes" id="UP001203665">
    <property type="component" value="Unassembled WGS sequence"/>
</dbReference>
<protein>
    <submittedName>
        <fullName evidence="2">Holin</fullName>
    </submittedName>
</protein>
<gene>
    <name evidence="2" type="ORF">NDM98_01130</name>
</gene>
<evidence type="ECO:0000313" key="3">
    <source>
        <dbReference type="Proteomes" id="UP001203665"/>
    </source>
</evidence>
<evidence type="ECO:0000313" key="2">
    <source>
        <dbReference type="EMBL" id="MCM2674257.1"/>
    </source>
</evidence>
<keyword evidence="1" id="KW-0472">Membrane</keyword>
<name>A0ABT0XED1_9BACI</name>
<dbReference type="RefSeq" id="WP_251603569.1">
    <property type="nucleotide sequence ID" value="NZ_JAMQJY010000001.1"/>
</dbReference>
<organism evidence="2 3">
    <name type="scientific">Alkalicoccobacillus plakortidis</name>
    <dbReference type="NCBI Taxonomy" id="444060"/>
    <lineage>
        <taxon>Bacteria</taxon>
        <taxon>Bacillati</taxon>
        <taxon>Bacillota</taxon>
        <taxon>Bacilli</taxon>
        <taxon>Bacillales</taxon>
        <taxon>Bacillaceae</taxon>
        <taxon>Alkalicoccobacillus</taxon>
    </lineage>
</organism>
<evidence type="ECO:0000256" key="1">
    <source>
        <dbReference type="SAM" id="Phobius"/>
    </source>
</evidence>